<evidence type="ECO:0000256" key="1">
    <source>
        <dbReference type="SAM" id="Coils"/>
    </source>
</evidence>
<feature type="region of interest" description="Disordered" evidence="2">
    <location>
        <begin position="175"/>
        <end position="194"/>
    </location>
</feature>
<dbReference type="Proteomes" id="UP001161325">
    <property type="component" value="Unassembled WGS sequence"/>
</dbReference>
<feature type="coiled-coil region" evidence="1">
    <location>
        <begin position="108"/>
        <end position="138"/>
    </location>
</feature>
<dbReference type="AlphaFoldDB" id="A0AA37QGC4"/>
<reference evidence="3" key="1">
    <citation type="submission" date="2022-08" db="EMBL/GenBank/DDBJ databases">
        <title>Draft genome sequencing of Roseisolibacter agri AW1220.</title>
        <authorList>
            <person name="Tobiishi Y."/>
            <person name="Tonouchi A."/>
        </authorList>
    </citation>
    <scope>NUCLEOTIDE SEQUENCE</scope>
    <source>
        <strain evidence="3">AW1220</strain>
    </source>
</reference>
<dbReference type="RefSeq" id="WP_284349734.1">
    <property type="nucleotide sequence ID" value="NZ_BRXS01000003.1"/>
</dbReference>
<feature type="region of interest" description="Disordered" evidence="2">
    <location>
        <begin position="1"/>
        <end position="31"/>
    </location>
</feature>
<organism evidence="3 4">
    <name type="scientific">Roseisolibacter agri</name>
    <dbReference type="NCBI Taxonomy" id="2014610"/>
    <lineage>
        <taxon>Bacteria</taxon>
        <taxon>Pseudomonadati</taxon>
        <taxon>Gemmatimonadota</taxon>
        <taxon>Gemmatimonadia</taxon>
        <taxon>Gemmatimonadales</taxon>
        <taxon>Gemmatimonadaceae</taxon>
        <taxon>Roseisolibacter</taxon>
    </lineage>
</organism>
<evidence type="ECO:0000256" key="2">
    <source>
        <dbReference type="SAM" id="MobiDB-lite"/>
    </source>
</evidence>
<evidence type="ECO:0000313" key="3">
    <source>
        <dbReference type="EMBL" id="GLC25283.1"/>
    </source>
</evidence>
<feature type="compositionally biased region" description="Gly residues" evidence="2">
    <location>
        <begin position="15"/>
        <end position="24"/>
    </location>
</feature>
<name>A0AA37QGC4_9BACT</name>
<gene>
    <name evidence="3" type="ORF">rosag_17960</name>
</gene>
<evidence type="ECO:0000313" key="4">
    <source>
        <dbReference type="Proteomes" id="UP001161325"/>
    </source>
</evidence>
<sequence length="194" mass="20655">MPTKRQNTKPARARGPGGPGGPGGPAAPTVVSEATARRAVAAIRDLLRELQGSEEPITHTLLQTLLKKQDIPASPRTYYAYVTDGSAIALEIGRAQARQRELSQGTPLARAREEAKELRAYIAELEEANRLLLAQQAAMVAYLTDDANGPGLDVTVVHRAQRASLGEVVRGKPFARRPLSPFAQPPRGPGGGRG</sequence>
<comment type="caution">
    <text evidence="3">The sequence shown here is derived from an EMBL/GenBank/DDBJ whole genome shotgun (WGS) entry which is preliminary data.</text>
</comment>
<protein>
    <submittedName>
        <fullName evidence="3">Uncharacterized protein</fullName>
    </submittedName>
</protein>
<keyword evidence="4" id="KW-1185">Reference proteome</keyword>
<keyword evidence="1" id="KW-0175">Coiled coil</keyword>
<proteinExistence type="predicted"/>
<accession>A0AA37QGC4</accession>
<dbReference type="EMBL" id="BRXS01000003">
    <property type="protein sequence ID" value="GLC25283.1"/>
    <property type="molecule type" value="Genomic_DNA"/>
</dbReference>